<dbReference type="WBParaSite" id="TCNE_0001868701-mRNA-1">
    <property type="protein sequence ID" value="TCNE_0001868701-mRNA-1"/>
    <property type="gene ID" value="TCNE_0001868701"/>
</dbReference>
<reference evidence="3" key="1">
    <citation type="submission" date="2016-06" db="UniProtKB">
        <authorList>
            <consortium name="WormBaseParasite"/>
        </authorList>
    </citation>
    <scope>IDENTIFICATION</scope>
</reference>
<proteinExistence type="predicted"/>
<evidence type="ECO:0000313" key="1">
    <source>
        <dbReference type="EMBL" id="VDM50004.1"/>
    </source>
</evidence>
<dbReference type="AlphaFoldDB" id="A0A183VD63"/>
<dbReference type="EMBL" id="UYWY01025820">
    <property type="protein sequence ID" value="VDM50004.1"/>
    <property type="molecule type" value="Genomic_DNA"/>
</dbReference>
<evidence type="ECO:0000313" key="2">
    <source>
        <dbReference type="Proteomes" id="UP000050794"/>
    </source>
</evidence>
<gene>
    <name evidence="1" type="ORF">TCNE_LOCUS18683</name>
</gene>
<name>A0A183VD63_TOXCA</name>
<evidence type="ECO:0000313" key="3">
    <source>
        <dbReference type="WBParaSite" id="TCNE_0001868701-mRNA-1"/>
    </source>
</evidence>
<reference evidence="1 2" key="2">
    <citation type="submission" date="2018-11" db="EMBL/GenBank/DDBJ databases">
        <authorList>
            <consortium name="Pathogen Informatics"/>
        </authorList>
    </citation>
    <scope>NUCLEOTIDE SEQUENCE [LARGE SCALE GENOMIC DNA]</scope>
</reference>
<dbReference type="Proteomes" id="UP000050794">
    <property type="component" value="Unassembled WGS sequence"/>
</dbReference>
<protein>
    <submittedName>
        <fullName evidence="1 3">Uncharacterized protein</fullName>
    </submittedName>
</protein>
<organism evidence="2 3">
    <name type="scientific">Toxocara canis</name>
    <name type="common">Canine roundworm</name>
    <dbReference type="NCBI Taxonomy" id="6265"/>
    <lineage>
        <taxon>Eukaryota</taxon>
        <taxon>Metazoa</taxon>
        <taxon>Ecdysozoa</taxon>
        <taxon>Nematoda</taxon>
        <taxon>Chromadorea</taxon>
        <taxon>Rhabditida</taxon>
        <taxon>Spirurina</taxon>
        <taxon>Ascaridomorpha</taxon>
        <taxon>Ascaridoidea</taxon>
        <taxon>Toxocaridae</taxon>
        <taxon>Toxocara</taxon>
    </lineage>
</organism>
<keyword evidence="2" id="KW-1185">Reference proteome</keyword>
<sequence>MVKRTLMLYIPLAMDRCSIEGEGCEAHVKLNAGKSVVKGQHWGVAFTFPFANHVLYVVDLLRQRIAQCKQPSRQASSTASPSQMCIEYSICVHGRLYLAHQFTQICYFEIVHVEKLHEFDPLVSGCKLQQLEMN</sequence>
<accession>A0A183VD63</accession>